<dbReference type="GO" id="GO:0000028">
    <property type="term" value="P:ribosomal small subunit assembly"/>
    <property type="evidence" value="ECO:0007669"/>
    <property type="project" value="TreeGrafter"/>
</dbReference>
<dbReference type="PROSITE" id="PS00678">
    <property type="entry name" value="WD_REPEATS_1"/>
    <property type="match status" value="1"/>
</dbReference>
<dbReference type="PRINTS" id="PR00320">
    <property type="entry name" value="GPROTEINBRPT"/>
</dbReference>
<sequence>MTNPRTSNYHEPPSLINKYSISHTNCKEPPIGTEFQARHFAGKSVSADHRRFLSIILQRTQFSQPQIRLPNTQLPISTDGIQMQAILFEKTSGNRICISEEDDEFDEEVDYEKEKEASAQGSLMDKGESEEERDKLGKVIPKSSDVEEKKLQYKRIMRFYLADEVRKEDRHATLTASAYHRKSRILVTAFSNGAFFLHELPEVNLIHSLNISDYQIDTVTFNGSGDWIALGVAGVGQLLVWEWQSENYVMKQQGHSSDMTCLTYSPDGQFVATGGDDGKVKLWNLHTGFCFVTFSEHSAPVTAVEFSRNKKFLISASLDGTVRAFDMMRHRNFRTFTTPQPTQFASVALDSSGELVAAGSQDVFEIYLWSVKLGKLLEVLSGHEAPVMSLAFSPIPTSSTLVSGSWDKSLKVWNCLEASEDHENIDLMSDVVAVAFHPAGEEVAAATLNGNISVFHAKAAQQVALIEGRNDLGSGVSELDIVTAKKNLQGKCFTTISYSADGDCILAAGKSKYICIYHVKEGMLLRKFEVTQNQSLDGLSDFLNRRKVTEFGNLALVERREPLEGGSVAVKLAGVQRGDMSTRHYRPEFRVSCVRFSPTGLSWAAACTEGLMVYSLDKGIVFDPYQLSQEVTPKATRDLLAKEEFSGALIMALKLNETPLIHQVIESVPLKD</sequence>
<dbReference type="InterPro" id="IPR011047">
    <property type="entry name" value="Quinoprotein_ADH-like_sf"/>
</dbReference>
<dbReference type="VEuPathDB" id="VectorBase:PPAI003389"/>
<dbReference type="InterPro" id="IPR015943">
    <property type="entry name" value="WD40/YVTN_repeat-like_dom_sf"/>
</dbReference>
<evidence type="ECO:0000313" key="1">
    <source>
        <dbReference type="EnsemblMetazoa" id="PPAI003389-PA"/>
    </source>
</evidence>
<dbReference type="Pfam" id="PF00400">
    <property type="entry name" value="WD40"/>
    <property type="match status" value="3"/>
</dbReference>
<dbReference type="PANTHER" id="PTHR19858">
    <property type="entry name" value="WD40 REPEAT PROTEIN"/>
    <property type="match status" value="1"/>
</dbReference>
<dbReference type="CDD" id="cd00200">
    <property type="entry name" value="WD40"/>
    <property type="match status" value="1"/>
</dbReference>
<accession>A0A1B0D766</accession>
<dbReference type="PROSITE" id="PS50082">
    <property type="entry name" value="WD_REPEATS_2"/>
    <property type="match status" value="3"/>
</dbReference>
<dbReference type="PROSITE" id="PS50294">
    <property type="entry name" value="WD_REPEATS_REGION"/>
    <property type="match status" value="3"/>
</dbReference>
<dbReference type="GO" id="GO:0000462">
    <property type="term" value="P:maturation of SSU-rRNA from tricistronic rRNA transcript (SSU-rRNA, 5.8S rRNA, LSU-rRNA)"/>
    <property type="evidence" value="ECO:0007669"/>
    <property type="project" value="TreeGrafter"/>
</dbReference>
<dbReference type="InterPro" id="IPR019775">
    <property type="entry name" value="WD40_repeat_CS"/>
</dbReference>
<proteinExistence type="predicted"/>
<dbReference type="EMBL" id="AJVK01012342">
    <property type="status" value="NOT_ANNOTATED_CDS"/>
    <property type="molecule type" value="Genomic_DNA"/>
</dbReference>
<dbReference type="EnsemblMetazoa" id="PPAI003389-RA">
    <property type="protein sequence ID" value="PPAI003389-PA"/>
    <property type="gene ID" value="PPAI003389"/>
</dbReference>
<protein>
    <submittedName>
        <fullName evidence="1">Uncharacterized protein</fullName>
    </submittedName>
</protein>
<dbReference type="SMART" id="SM00320">
    <property type="entry name" value="WD40"/>
    <property type="match status" value="6"/>
</dbReference>
<dbReference type="InterPro" id="IPR027145">
    <property type="entry name" value="PWP2"/>
</dbReference>
<dbReference type="InterPro" id="IPR001680">
    <property type="entry name" value="WD40_rpt"/>
</dbReference>
<dbReference type="Gene3D" id="2.130.10.10">
    <property type="entry name" value="YVTN repeat-like/Quinoprotein amine dehydrogenase"/>
    <property type="match status" value="2"/>
</dbReference>
<keyword evidence="2" id="KW-1185">Reference proteome</keyword>
<organism evidence="1 2">
    <name type="scientific">Phlebotomus papatasi</name>
    <name type="common">Sandfly</name>
    <dbReference type="NCBI Taxonomy" id="29031"/>
    <lineage>
        <taxon>Eukaryota</taxon>
        <taxon>Metazoa</taxon>
        <taxon>Ecdysozoa</taxon>
        <taxon>Arthropoda</taxon>
        <taxon>Hexapoda</taxon>
        <taxon>Insecta</taxon>
        <taxon>Pterygota</taxon>
        <taxon>Neoptera</taxon>
        <taxon>Endopterygota</taxon>
        <taxon>Diptera</taxon>
        <taxon>Nematocera</taxon>
        <taxon>Psychodoidea</taxon>
        <taxon>Psychodidae</taxon>
        <taxon>Phlebotomus</taxon>
        <taxon>Phlebotomus</taxon>
    </lineage>
</organism>
<dbReference type="Proteomes" id="UP000092462">
    <property type="component" value="Unassembled WGS sequence"/>
</dbReference>
<dbReference type="SUPFAM" id="SSF50998">
    <property type="entry name" value="Quinoprotein alcohol dehydrogenase-like"/>
    <property type="match status" value="1"/>
</dbReference>
<dbReference type="AlphaFoldDB" id="A0A1B0D766"/>
<dbReference type="VEuPathDB" id="VectorBase:PPAPM1_000953"/>
<dbReference type="InterPro" id="IPR020472">
    <property type="entry name" value="WD40_PAC1"/>
</dbReference>
<dbReference type="GO" id="GO:0034388">
    <property type="term" value="C:Pwp2p-containing subcomplex of 90S preribosome"/>
    <property type="evidence" value="ECO:0007669"/>
    <property type="project" value="TreeGrafter"/>
</dbReference>
<dbReference type="PANTHER" id="PTHR19858:SF0">
    <property type="entry name" value="PERIODIC TRYPTOPHAN PROTEIN 2 HOMOLOG"/>
    <property type="match status" value="1"/>
</dbReference>
<dbReference type="GO" id="GO:0032040">
    <property type="term" value="C:small-subunit processome"/>
    <property type="evidence" value="ECO:0007669"/>
    <property type="project" value="TreeGrafter"/>
</dbReference>
<reference evidence="1" key="1">
    <citation type="submission" date="2022-08" db="UniProtKB">
        <authorList>
            <consortium name="EnsemblMetazoa"/>
        </authorList>
    </citation>
    <scope>IDENTIFICATION</scope>
    <source>
        <strain evidence="1">Israel</strain>
    </source>
</reference>
<evidence type="ECO:0000313" key="2">
    <source>
        <dbReference type="Proteomes" id="UP000092462"/>
    </source>
</evidence>
<name>A0A1B0D766_PHLPP</name>